<protein>
    <submittedName>
        <fullName evidence="2">Uncharacterized protein</fullName>
    </submittedName>
</protein>
<evidence type="ECO:0000256" key="1">
    <source>
        <dbReference type="SAM" id="MobiDB-lite"/>
    </source>
</evidence>
<organism evidence="2 3">
    <name type="scientific">Vigna angularis var. angularis</name>
    <dbReference type="NCBI Taxonomy" id="157739"/>
    <lineage>
        <taxon>Eukaryota</taxon>
        <taxon>Viridiplantae</taxon>
        <taxon>Streptophyta</taxon>
        <taxon>Embryophyta</taxon>
        <taxon>Tracheophyta</taxon>
        <taxon>Spermatophyta</taxon>
        <taxon>Magnoliopsida</taxon>
        <taxon>eudicotyledons</taxon>
        <taxon>Gunneridae</taxon>
        <taxon>Pentapetalae</taxon>
        <taxon>rosids</taxon>
        <taxon>fabids</taxon>
        <taxon>Fabales</taxon>
        <taxon>Fabaceae</taxon>
        <taxon>Papilionoideae</taxon>
        <taxon>50 kb inversion clade</taxon>
        <taxon>NPAAA clade</taxon>
        <taxon>indigoferoid/millettioid clade</taxon>
        <taxon>Phaseoleae</taxon>
        <taxon>Vigna</taxon>
    </lineage>
</organism>
<sequence>MRIISSDPAEKSCKDYQHEERQTHSSSRYTLLLGRLGNLDSTESATNAEEALLLLITKNDFDFSLINTVSPKSTGCRTSSQQLEIKFNRKEK</sequence>
<feature type="region of interest" description="Disordered" evidence="1">
    <location>
        <begin position="1"/>
        <end position="26"/>
    </location>
</feature>
<evidence type="ECO:0000313" key="2">
    <source>
        <dbReference type="EMBL" id="BAT87194.1"/>
    </source>
</evidence>
<dbReference type="Proteomes" id="UP000291084">
    <property type="component" value="Chromosome 5"/>
</dbReference>
<feature type="compositionally biased region" description="Basic and acidic residues" evidence="1">
    <location>
        <begin position="8"/>
        <end position="23"/>
    </location>
</feature>
<name>A0A0S3S2Y7_PHAAN</name>
<keyword evidence="3" id="KW-1185">Reference proteome</keyword>
<evidence type="ECO:0000313" key="3">
    <source>
        <dbReference type="Proteomes" id="UP000291084"/>
    </source>
</evidence>
<proteinExistence type="predicted"/>
<dbReference type="AlphaFoldDB" id="A0A0S3S2Y7"/>
<gene>
    <name evidence="2" type="primary">Vigan.05G053800</name>
    <name evidence="2" type="ORF">VIGAN_05053800</name>
</gene>
<dbReference type="EMBL" id="AP015038">
    <property type="protein sequence ID" value="BAT87194.1"/>
    <property type="molecule type" value="Genomic_DNA"/>
</dbReference>
<reference evidence="2 3" key="1">
    <citation type="journal article" date="2015" name="Sci. Rep.">
        <title>The power of single molecule real-time sequencing technology in the de novo assembly of a eukaryotic genome.</title>
        <authorList>
            <person name="Sakai H."/>
            <person name="Naito K."/>
            <person name="Ogiso-Tanaka E."/>
            <person name="Takahashi Y."/>
            <person name="Iseki K."/>
            <person name="Muto C."/>
            <person name="Satou K."/>
            <person name="Teruya K."/>
            <person name="Shiroma A."/>
            <person name="Shimoji M."/>
            <person name="Hirano T."/>
            <person name="Itoh T."/>
            <person name="Kaga A."/>
            <person name="Tomooka N."/>
        </authorList>
    </citation>
    <scope>NUCLEOTIDE SEQUENCE [LARGE SCALE GENOMIC DNA]</scope>
    <source>
        <strain evidence="3">cv. Shumari</strain>
    </source>
</reference>
<accession>A0A0S3S2Y7</accession>